<name>A0ABS5IIN2_9MICO</name>
<comment type="caution">
    <text evidence="2">The sequence shown here is derived from an EMBL/GenBank/DDBJ whole genome shotgun (WGS) entry which is preliminary data.</text>
</comment>
<dbReference type="InterPro" id="IPR029068">
    <property type="entry name" value="Glyas_Bleomycin-R_OHBP_Dase"/>
</dbReference>
<proteinExistence type="predicted"/>
<sequence length="130" mass="14026">MTAFTVQEAFSGFSVDDLDAAQRFYGETLGLDVGKNAMGFLELRLASGGVILVYDKPNHEPASFTILNFPVADVDAAVDELRAKGVETKIYPDDVFPSDERGIVRGNGRGPDIAWFRDPAGNVLAVMQTA</sequence>
<dbReference type="InterPro" id="IPR037523">
    <property type="entry name" value="VOC_core"/>
</dbReference>
<dbReference type="EMBL" id="JAGTUK010000001">
    <property type="protein sequence ID" value="MBS0022816.1"/>
    <property type="molecule type" value="Genomic_DNA"/>
</dbReference>
<dbReference type="RefSeq" id="WP_211540495.1">
    <property type="nucleotide sequence ID" value="NZ_CBDREF010000002.1"/>
</dbReference>
<organism evidence="2 3">
    <name type="scientific">Microbacterium paraoxydans</name>
    <dbReference type="NCBI Taxonomy" id="199592"/>
    <lineage>
        <taxon>Bacteria</taxon>
        <taxon>Bacillati</taxon>
        <taxon>Actinomycetota</taxon>
        <taxon>Actinomycetes</taxon>
        <taxon>Micrococcales</taxon>
        <taxon>Microbacteriaceae</taxon>
        <taxon>Microbacterium</taxon>
    </lineage>
</organism>
<accession>A0ABS5IIN2</accession>
<dbReference type="Pfam" id="PF00903">
    <property type="entry name" value="Glyoxalase"/>
    <property type="match status" value="1"/>
</dbReference>
<keyword evidence="3" id="KW-1185">Reference proteome</keyword>
<evidence type="ECO:0000259" key="1">
    <source>
        <dbReference type="PROSITE" id="PS51819"/>
    </source>
</evidence>
<dbReference type="Proteomes" id="UP000678243">
    <property type="component" value="Unassembled WGS sequence"/>
</dbReference>
<dbReference type="PROSITE" id="PS51819">
    <property type="entry name" value="VOC"/>
    <property type="match status" value="1"/>
</dbReference>
<feature type="domain" description="VOC" evidence="1">
    <location>
        <begin position="7"/>
        <end position="129"/>
    </location>
</feature>
<evidence type="ECO:0000313" key="2">
    <source>
        <dbReference type="EMBL" id="MBS0022816.1"/>
    </source>
</evidence>
<dbReference type="Gene3D" id="3.10.180.10">
    <property type="entry name" value="2,3-Dihydroxybiphenyl 1,2-Dioxygenase, domain 1"/>
    <property type="match status" value="1"/>
</dbReference>
<protein>
    <submittedName>
        <fullName evidence="2">VOC family protein</fullName>
    </submittedName>
</protein>
<dbReference type="SUPFAM" id="SSF54593">
    <property type="entry name" value="Glyoxalase/Bleomycin resistance protein/Dihydroxybiphenyl dioxygenase"/>
    <property type="match status" value="1"/>
</dbReference>
<evidence type="ECO:0000313" key="3">
    <source>
        <dbReference type="Proteomes" id="UP000678243"/>
    </source>
</evidence>
<reference evidence="2 3" key="1">
    <citation type="submission" date="2021-04" db="EMBL/GenBank/DDBJ databases">
        <title>Whole genome analysis of root endophytic bacterium Microbacterium paraoxydans ku-mp colonizing RP-bio226 rice variety.</title>
        <authorList>
            <person name="Ulaganathan K."/>
            <person name="Latha B."/>
        </authorList>
    </citation>
    <scope>NUCLEOTIDE SEQUENCE [LARGE SCALE GENOMIC DNA]</scope>
    <source>
        <strain evidence="3">ku-mp</strain>
    </source>
</reference>
<gene>
    <name evidence="2" type="ORF">KE274_01700</name>
</gene>
<dbReference type="InterPro" id="IPR004360">
    <property type="entry name" value="Glyas_Fos-R_dOase_dom"/>
</dbReference>